<reference evidence="3" key="2">
    <citation type="journal article" date="2021" name="PeerJ">
        <title>Extensive microbial diversity within the chicken gut microbiome revealed by metagenomics and culture.</title>
        <authorList>
            <person name="Gilroy R."/>
            <person name="Ravi A."/>
            <person name="Getino M."/>
            <person name="Pursley I."/>
            <person name="Horton D.L."/>
            <person name="Alikhan N.F."/>
            <person name="Baker D."/>
            <person name="Gharbi K."/>
            <person name="Hall N."/>
            <person name="Watson M."/>
            <person name="Adriaenssens E.M."/>
            <person name="Foster-Nyarko E."/>
            <person name="Jarju S."/>
            <person name="Secka A."/>
            <person name="Antonio M."/>
            <person name="Oren A."/>
            <person name="Chaudhuri R.R."/>
            <person name="La Ragione R."/>
            <person name="Hildebrand F."/>
            <person name="Pallen M.J."/>
        </authorList>
    </citation>
    <scope>NUCLEOTIDE SEQUENCE</scope>
    <source>
        <strain evidence="3">35461</strain>
    </source>
</reference>
<comment type="caution">
    <text evidence="3">The sequence shown here is derived from an EMBL/GenBank/DDBJ whole genome shotgun (WGS) entry which is preliminary data.</text>
</comment>
<proteinExistence type="predicted"/>
<evidence type="ECO:0000313" key="4">
    <source>
        <dbReference type="Proteomes" id="UP000886845"/>
    </source>
</evidence>
<feature type="signal peptide" evidence="1">
    <location>
        <begin position="1"/>
        <end position="20"/>
    </location>
</feature>
<dbReference type="NCBIfam" id="TIGR02595">
    <property type="entry name" value="PEP_CTERM"/>
    <property type="match status" value="1"/>
</dbReference>
<evidence type="ECO:0000313" key="3">
    <source>
        <dbReference type="EMBL" id="HIV08823.1"/>
    </source>
</evidence>
<feature type="chain" id="PRO_5038601467" evidence="1">
    <location>
        <begin position="21"/>
        <end position="226"/>
    </location>
</feature>
<sequence>MKKTLLTAAFAALALSAAQAREVTWTYTNTTVNAPGQASVAAVSTAATFAVSVSLTGTIGDGTLLAFNSGASGSTNRVTIGVANGKWQFAGYNWNGGNLPAESVTWTSGESPAVVAGDYILGLTIAAGADEGTTTVVFSVNGQQIASITGTLADGAIDTILWDRAFGGNGGNQYGYSGTAAYDGIYYLNGEALSPDELYTAVLPEPTALALLALGVAGVALRRRVA</sequence>
<dbReference type="AlphaFoldDB" id="A0A9D1NME4"/>
<name>A0A9D1NME4_9BACT</name>
<dbReference type="Pfam" id="PF07589">
    <property type="entry name" value="PEP-CTERM"/>
    <property type="match status" value="1"/>
</dbReference>
<evidence type="ECO:0000256" key="1">
    <source>
        <dbReference type="SAM" id="SignalP"/>
    </source>
</evidence>
<feature type="domain" description="Ice-binding protein C-terminal" evidence="2">
    <location>
        <begin position="204"/>
        <end position="224"/>
    </location>
</feature>
<evidence type="ECO:0000259" key="2">
    <source>
        <dbReference type="Pfam" id="PF07589"/>
    </source>
</evidence>
<organism evidence="3 4">
    <name type="scientific">Candidatus Spyradenecus faecavium</name>
    <dbReference type="NCBI Taxonomy" id="2840947"/>
    <lineage>
        <taxon>Bacteria</taxon>
        <taxon>Pseudomonadati</taxon>
        <taxon>Lentisphaerota</taxon>
        <taxon>Lentisphaeria</taxon>
        <taxon>Lentisphaerales</taxon>
        <taxon>Lentisphaeraceae</taxon>
        <taxon>Lentisphaeraceae incertae sedis</taxon>
        <taxon>Candidatus Spyradenecus</taxon>
    </lineage>
</organism>
<dbReference type="Proteomes" id="UP000886845">
    <property type="component" value="Unassembled WGS sequence"/>
</dbReference>
<dbReference type="EMBL" id="DVOR01000057">
    <property type="protein sequence ID" value="HIV08823.1"/>
    <property type="molecule type" value="Genomic_DNA"/>
</dbReference>
<gene>
    <name evidence="3" type="ORF">IAC79_01745</name>
</gene>
<dbReference type="InterPro" id="IPR013424">
    <property type="entry name" value="Ice-binding_C"/>
</dbReference>
<accession>A0A9D1NME4</accession>
<keyword evidence="1" id="KW-0732">Signal</keyword>
<reference evidence="3" key="1">
    <citation type="submission" date="2020-10" db="EMBL/GenBank/DDBJ databases">
        <authorList>
            <person name="Gilroy R."/>
        </authorList>
    </citation>
    <scope>NUCLEOTIDE SEQUENCE</scope>
    <source>
        <strain evidence="3">35461</strain>
    </source>
</reference>
<protein>
    <submittedName>
        <fullName evidence="3">PEP-CTERM sorting domain-containing protein</fullName>
    </submittedName>
</protein>